<protein>
    <submittedName>
        <fullName evidence="1">LCP family protein</fullName>
    </submittedName>
</protein>
<evidence type="ECO:0000313" key="1">
    <source>
        <dbReference type="EMBL" id="MEJ8635392.1"/>
    </source>
</evidence>
<proteinExistence type="predicted"/>
<reference evidence="1" key="1">
    <citation type="submission" date="2024-03" db="EMBL/GenBank/DDBJ databases">
        <title>Novel Streptomyces species of biotechnological and ecological value are a feature of Machair soil.</title>
        <authorList>
            <person name="Prole J.R."/>
            <person name="Goodfellow M."/>
            <person name="Allenby N."/>
            <person name="Ward A.C."/>
        </authorList>
    </citation>
    <scope>NUCLEOTIDE SEQUENCE</scope>
    <source>
        <strain evidence="1">MS2.AVA.5</strain>
    </source>
</reference>
<keyword evidence="2" id="KW-1185">Reference proteome</keyword>
<name>A0ACC6PVA4_9ACTN</name>
<dbReference type="Proteomes" id="UP001377168">
    <property type="component" value="Unassembled WGS sequence"/>
</dbReference>
<evidence type="ECO:0000313" key="2">
    <source>
        <dbReference type="Proteomes" id="UP001377168"/>
    </source>
</evidence>
<accession>A0ACC6PVA4</accession>
<dbReference type="EMBL" id="JBBKAJ010000022">
    <property type="protein sequence ID" value="MEJ8635392.1"/>
    <property type="molecule type" value="Genomic_DNA"/>
</dbReference>
<comment type="caution">
    <text evidence="1">The sequence shown here is derived from an EMBL/GenBank/DDBJ whole genome shotgun (WGS) entry which is preliminary data.</text>
</comment>
<gene>
    <name evidence="1" type="ORF">WKI67_18605</name>
</gene>
<sequence length="570" mass="60703">MGQNSVRGKGTREGVPHAREVGWDEGLYDAEGDGSKGRARLALDDEREAPAAGAAGKGGHGRRGPAARRRQKRGKRRILRWVASVLSLLILATAGAGYLYYEHLNSKLKKDDLTLGNDMPDHKANAAGQTPLNILLIGSDARDNAANQKLGGAKKTFGSTPLADVQMLVHMSADRSNISVISMPRDTMLKIPDCTDPDSKKTYPASRFAPTNESLGRGGPGCTVATWYELTGITIDHFMMIDFAGVVSMADAIGGVPVCVQQNVHSRNRTGQGSGLKLPAGTHPVKGEQALQWLRTRYGFEDGTDLARTHAQHMYMNSMVRELRENTKLTDPNKLRKLAEAAIGALTVDNGIDSVKKLYDLGGQLKSVPTGRITMTTMPNVYSQRPGYAGKVEPKEGDAEQLFRMVREDIPLDGKAAKTPPKKPAAPAVSKDPAAAPAEISVSVQNGTGADGRIPQKGRATEVAGVLSGKGFTRAVADATPNAQAKTVVRYSNAELEGDAQAIAKSLGIPLTSVKKSTDVTGITLIVGADWRQGTAFPKAPVADNKTPESARALNGNTKACMKIQPGFTW</sequence>
<organism evidence="1 2">
    <name type="scientific">Streptomyces achmelvichensis</name>
    <dbReference type="NCBI Taxonomy" id="3134111"/>
    <lineage>
        <taxon>Bacteria</taxon>
        <taxon>Bacillati</taxon>
        <taxon>Actinomycetota</taxon>
        <taxon>Actinomycetes</taxon>
        <taxon>Kitasatosporales</taxon>
        <taxon>Streptomycetaceae</taxon>
        <taxon>Streptomyces</taxon>
    </lineage>
</organism>